<protein>
    <recommendedName>
        <fullName evidence="1">DUF4806 domain-containing protein</fullName>
    </recommendedName>
</protein>
<dbReference type="AlphaFoldDB" id="A0A2S2P7M4"/>
<dbReference type="PANTHER" id="PTHR34153">
    <property type="entry name" value="SI:CH211-262H13.3-RELATED-RELATED"/>
    <property type="match status" value="1"/>
</dbReference>
<organism evidence="2">
    <name type="scientific">Schizaphis graminum</name>
    <name type="common">Green bug aphid</name>
    <dbReference type="NCBI Taxonomy" id="13262"/>
    <lineage>
        <taxon>Eukaryota</taxon>
        <taxon>Metazoa</taxon>
        <taxon>Ecdysozoa</taxon>
        <taxon>Arthropoda</taxon>
        <taxon>Hexapoda</taxon>
        <taxon>Insecta</taxon>
        <taxon>Pterygota</taxon>
        <taxon>Neoptera</taxon>
        <taxon>Paraneoptera</taxon>
        <taxon>Hemiptera</taxon>
        <taxon>Sternorrhyncha</taxon>
        <taxon>Aphidomorpha</taxon>
        <taxon>Aphidoidea</taxon>
        <taxon>Aphididae</taxon>
        <taxon>Aphidini</taxon>
        <taxon>Schizaphis</taxon>
    </lineage>
</organism>
<evidence type="ECO:0000313" key="2">
    <source>
        <dbReference type="EMBL" id="MBY24926.1"/>
    </source>
</evidence>
<reference evidence="2" key="1">
    <citation type="submission" date="2018-04" db="EMBL/GenBank/DDBJ databases">
        <title>Transcriptome of Schizaphis graminum biotype I.</title>
        <authorList>
            <person name="Scully E.D."/>
            <person name="Geib S.M."/>
            <person name="Palmer N.A."/>
            <person name="Koch K."/>
            <person name="Bradshaw J."/>
            <person name="Heng-Moss T."/>
            <person name="Sarath G."/>
        </authorList>
    </citation>
    <scope>NUCLEOTIDE SEQUENCE</scope>
</reference>
<accession>A0A2S2P7M4</accession>
<sequence>MSNIEQYQIVLTSIFFPSRVIKKNIGTLLEARTKLKIAENTSDLSTADECYTVKRTRNISKIPDPPIYSSENIKNDDNNVFHKVNTNVSTISSEKSILPKQNHSRVKRRLYDLSSSDEADDELPKYDSYIPGPIRSKIQCTNTNKITDSAYSEKLVGSNLQSSPYVISSGHVKEMHNKTEDSLLSFRESEDYSNVEVYRTTSSPFKVTDIDENDFDRSEVIKDNNLPSASTSAGSLKTPPMVDSNYRKLKTVQSKQKYPSSLASITPKPFSTIDSTLGDTVKRILNVVLKIRYDLETLTQKQHHMDETISEMVLKLQCSETGNNEHIVTMSNQEDCDNLLPISNEETLIEFEIKLFDKNFKTSVVNSLKRLTRKTLTSTVRQMLRKLFDDELLKEYSYVGQKKKRIFSSLKTCTVIFEAVRRTKNFENSIDAEIEAPIKVYIAGAAFRNKKDT</sequence>
<evidence type="ECO:0000259" key="1">
    <source>
        <dbReference type="Pfam" id="PF16064"/>
    </source>
</evidence>
<name>A0A2S2P7M4_SCHGA</name>
<proteinExistence type="predicted"/>
<dbReference type="InterPro" id="IPR032071">
    <property type="entry name" value="DUF4806"/>
</dbReference>
<dbReference type="Pfam" id="PF16064">
    <property type="entry name" value="DUF4806"/>
    <property type="match status" value="1"/>
</dbReference>
<gene>
    <name evidence="2" type="ORF">g.4791</name>
</gene>
<dbReference type="EMBL" id="GGMR01012307">
    <property type="protein sequence ID" value="MBY24926.1"/>
    <property type="molecule type" value="Transcribed_RNA"/>
</dbReference>
<feature type="domain" description="DUF4806" evidence="1">
    <location>
        <begin position="340"/>
        <end position="412"/>
    </location>
</feature>
<dbReference type="PANTHER" id="PTHR34153:SF2">
    <property type="entry name" value="SI:CH211-262H13.3-RELATED"/>
    <property type="match status" value="1"/>
</dbReference>